<dbReference type="AlphaFoldDB" id="E2BER2"/>
<protein>
    <submittedName>
        <fullName evidence="2">Uncharacterized protein</fullName>
    </submittedName>
</protein>
<accession>E2BER2</accession>
<organism evidence="3">
    <name type="scientific">Harpegnathos saltator</name>
    <name type="common">Jerdon's jumping ant</name>
    <dbReference type="NCBI Taxonomy" id="610380"/>
    <lineage>
        <taxon>Eukaryota</taxon>
        <taxon>Metazoa</taxon>
        <taxon>Ecdysozoa</taxon>
        <taxon>Arthropoda</taxon>
        <taxon>Hexapoda</taxon>
        <taxon>Insecta</taxon>
        <taxon>Pterygota</taxon>
        <taxon>Neoptera</taxon>
        <taxon>Endopterygota</taxon>
        <taxon>Hymenoptera</taxon>
        <taxon>Apocrita</taxon>
        <taxon>Aculeata</taxon>
        <taxon>Formicoidea</taxon>
        <taxon>Formicidae</taxon>
        <taxon>Ponerinae</taxon>
        <taxon>Ponerini</taxon>
        <taxon>Harpegnathos</taxon>
    </lineage>
</organism>
<proteinExistence type="predicted"/>
<name>E2BER2_HARSA</name>
<evidence type="ECO:0000313" key="2">
    <source>
        <dbReference type="EMBL" id="EFN85837.1"/>
    </source>
</evidence>
<reference evidence="2 3" key="1">
    <citation type="journal article" date="2010" name="Science">
        <title>Genomic comparison of the ants Camponotus floridanus and Harpegnathos saltator.</title>
        <authorList>
            <person name="Bonasio R."/>
            <person name="Zhang G."/>
            <person name="Ye C."/>
            <person name="Mutti N.S."/>
            <person name="Fang X."/>
            <person name="Qin N."/>
            <person name="Donahue G."/>
            <person name="Yang P."/>
            <person name="Li Q."/>
            <person name="Li C."/>
            <person name="Zhang P."/>
            <person name="Huang Z."/>
            <person name="Berger S.L."/>
            <person name="Reinberg D."/>
            <person name="Wang J."/>
            <person name="Liebig J."/>
        </authorList>
    </citation>
    <scope>NUCLEOTIDE SEQUENCE [LARGE SCALE GENOMIC DNA]</scope>
    <source>
        <strain evidence="2 3">R22 G/1</strain>
    </source>
</reference>
<gene>
    <name evidence="2" type="ORF">EAI_16681</name>
</gene>
<sequence length="124" mass="14114">MAHENGINGGDTDSETVELNPLRRTRFHVNRVDSLEGRASLLGEQETKKSLRHMTREALPRLDNYRNIMSIQAAHRPSLDELHNPTLLNKLREQIVPAALFLPDWEIPSLVSVIESMKPITKLI</sequence>
<dbReference type="STRING" id="610380.E2BER2"/>
<dbReference type="InParanoid" id="E2BER2"/>
<dbReference type="EMBL" id="GL447845">
    <property type="protein sequence ID" value="EFN85837.1"/>
    <property type="molecule type" value="Genomic_DNA"/>
</dbReference>
<dbReference type="Proteomes" id="UP000008237">
    <property type="component" value="Unassembled WGS sequence"/>
</dbReference>
<dbReference type="OMA" id="FLPDWEI"/>
<evidence type="ECO:0000256" key="1">
    <source>
        <dbReference type="SAM" id="MobiDB-lite"/>
    </source>
</evidence>
<keyword evidence="3" id="KW-1185">Reference proteome</keyword>
<evidence type="ECO:0000313" key="3">
    <source>
        <dbReference type="Proteomes" id="UP000008237"/>
    </source>
</evidence>
<feature type="region of interest" description="Disordered" evidence="1">
    <location>
        <begin position="1"/>
        <end position="20"/>
    </location>
</feature>